<accession>A0A2S6CH75</accession>
<gene>
    <name evidence="2" type="ORF">CBER1_01759</name>
</gene>
<evidence type="ECO:0000256" key="1">
    <source>
        <dbReference type="SAM" id="MobiDB-lite"/>
    </source>
</evidence>
<evidence type="ECO:0000313" key="3">
    <source>
        <dbReference type="Proteomes" id="UP000237631"/>
    </source>
</evidence>
<sequence length="208" mass="23075">MPTTPSYPVCRHYTLGAPRVCHRCRSTPPPAYDTSPYSPAEQATTERYLQDVQIQQARDVEALNRQRPSPYATWGNNRSVANNIIGGANPSTLPSSYPYATAIDEQDFYTPIASGYVQQRPPQRPQPGAPYDPQRNQLYEPQQGQRQRPTGYVNGVSDAHGAVIRPPQATQVAPQRTEGVDSTDSAGTPNPMLSARQTPANRRRPYRQ</sequence>
<feature type="region of interest" description="Disordered" evidence="1">
    <location>
        <begin position="116"/>
        <end position="208"/>
    </location>
</feature>
<feature type="compositionally biased region" description="Polar residues" evidence="1">
    <location>
        <begin position="134"/>
        <end position="148"/>
    </location>
</feature>
<dbReference type="EMBL" id="PNEN01000421">
    <property type="protein sequence ID" value="PPJ59067.1"/>
    <property type="molecule type" value="Genomic_DNA"/>
</dbReference>
<reference evidence="3" key="1">
    <citation type="journal article" date="2017" name="bioRxiv">
        <title>Conservation of a gene cluster reveals novel cercosporin biosynthetic mechanisms and extends production to the genus Colletotrichum.</title>
        <authorList>
            <person name="de Jonge R."/>
            <person name="Ebert M.K."/>
            <person name="Huitt-Roehl C.R."/>
            <person name="Pal P."/>
            <person name="Suttle J.C."/>
            <person name="Spanner R.E."/>
            <person name="Neubauer J.D."/>
            <person name="Jurick W.M.II."/>
            <person name="Stott K.A."/>
            <person name="Secor G.A."/>
            <person name="Thomma B.P.H.J."/>
            <person name="Van de Peer Y."/>
            <person name="Townsend C.A."/>
            <person name="Bolton M.D."/>
        </authorList>
    </citation>
    <scope>NUCLEOTIDE SEQUENCE [LARGE SCALE GENOMIC DNA]</scope>
    <source>
        <strain evidence="3">CBS538.71</strain>
    </source>
</reference>
<evidence type="ECO:0000313" key="2">
    <source>
        <dbReference type="EMBL" id="PPJ59067.1"/>
    </source>
</evidence>
<dbReference type="AlphaFoldDB" id="A0A2S6CH75"/>
<dbReference type="Proteomes" id="UP000237631">
    <property type="component" value="Unassembled WGS sequence"/>
</dbReference>
<name>A0A2S6CH75_9PEZI</name>
<comment type="caution">
    <text evidence="2">The sequence shown here is derived from an EMBL/GenBank/DDBJ whole genome shotgun (WGS) entry which is preliminary data.</text>
</comment>
<organism evidence="2 3">
    <name type="scientific">Cercospora berteroae</name>
    <dbReference type="NCBI Taxonomy" id="357750"/>
    <lineage>
        <taxon>Eukaryota</taxon>
        <taxon>Fungi</taxon>
        <taxon>Dikarya</taxon>
        <taxon>Ascomycota</taxon>
        <taxon>Pezizomycotina</taxon>
        <taxon>Dothideomycetes</taxon>
        <taxon>Dothideomycetidae</taxon>
        <taxon>Mycosphaerellales</taxon>
        <taxon>Mycosphaerellaceae</taxon>
        <taxon>Cercospora</taxon>
    </lineage>
</organism>
<dbReference type="OrthoDB" id="10305387at2759"/>
<protein>
    <submittedName>
        <fullName evidence="2">Uncharacterized protein</fullName>
    </submittedName>
</protein>
<feature type="compositionally biased region" description="Polar residues" evidence="1">
    <location>
        <begin position="168"/>
        <end position="188"/>
    </location>
</feature>
<proteinExistence type="predicted"/>
<keyword evidence="3" id="KW-1185">Reference proteome</keyword>